<dbReference type="AlphaFoldDB" id="A0A8S3F0W5"/>
<protein>
    <submittedName>
        <fullName evidence="1">Uncharacterized protein</fullName>
    </submittedName>
</protein>
<gene>
    <name evidence="1" type="ORF">BYL167_LOCUS63747</name>
</gene>
<comment type="caution">
    <text evidence="1">The sequence shown here is derived from an EMBL/GenBank/DDBJ whole genome shotgun (WGS) entry which is preliminary data.</text>
</comment>
<proteinExistence type="predicted"/>
<sequence>MDTKYVNNKGCPYVIGTPFFALTEETQPVR</sequence>
<dbReference type="EMBL" id="CAJOBH010237260">
    <property type="protein sequence ID" value="CAF5095818.1"/>
    <property type="molecule type" value="Genomic_DNA"/>
</dbReference>
<name>A0A8S3F0W5_9BILA</name>
<evidence type="ECO:0000313" key="1">
    <source>
        <dbReference type="EMBL" id="CAF5095818.1"/>
    </source>
</evidence>
<feature type="non-terminal residue" evidence="1">
    <location>
        <position position="30"/>
    </location>
</feature>
<organism evidence="1 2">
    <name type="scientific">Rotaria magnacalcarata</name>
    <dbReference type="NCBI Taxonomy" id="392030"/>
    <lineage>
        <taxon>Eukaryota</taxon>
        <taxon>Metazoa</taxon>
        <taxon>Spiralia</taxon>
        <taxon>Gnathifera</taxon>
        <taxon>Rotifera</taxon>
        <taxon>Eurotatoria</taxon>
        <taxon>Bdelloidea</taxon>
        <taxon>Philodinida</taxon>
        <taxon>Philodinidae</taxon>
        <taxon>Rotaria</taxon>
    </lineage>
</organism>
<accession>A0A8S3F0W5</accession>
<dbReference type="Proteomes" id="UP000681967">
    <property type="component" value="Unassembled WGS sequence"/>
</dbReference>
<evidence type="ECO:0000313" key="2">
    <source>
        <dbReference type="Proteomes" id="UP000681967"/>
    </source>
</evidence>
<reference evidence="1" key="1">
    <citation type="submission" date="2021-02" db="EMBL/GenBank/DDBJ databases">
        <authorList>
            <person name="Nowell W R."/>
        </authorList>
    </citation>
    <scope>NUCLEOTIDE SEQUENCE</scope>
</reference>